<reference evidence="4" key="1">
    <citation type="submission" date="2017-09" db="EMBL/GenBank/DDBJ databases">
        <title>Brachybacterium sp. VM2412.</title>
        <authorList>
            <person name="Tak E.J."/>
            <person name="Bae J.-W."/>
        </authorList>
    </citation>
    <scope>NUCLEOTIDE SEQUENCE [LARGE SCALE GENOMIC DNA]</scope>
    <source>
        <strain evidence="4">VM2412</strain>
    </source>
</reference>
<sequence length="265" mass="28343">MALTTKRETKKAKKQAEKTVDAAGATALRAEKAVEELQKLAATVGPVVSEGAREARSRATELYGQYAPEAQQRLREQSDKLREQSDKFAANLSPRADKLRHDVQDDYLPRARKTVETSGTVLKAAVDAARKELEKGQGDIRSAVLEPTPQPKKKGRAGKVLLVLGLAAAGAAAGYVAWQKTRPVEDPWAPPADFARAHYPASAADESDSSTVSDTVGSADAGDVASALKGEDRSSDVEPKEVKVDSDPEAADDDDEKRGNHRSDS</sequence>
<keyword evidence="4" id="KW-1185">Reference proteome</keyword>
<feature type="transmembrane region" description="Helical" evidence="2">
    <location>
        <begin position="160"/>
        <end position="178"/>
    </location>
</feature>
<organism evidence="3 4">
    <name type="scientific">Brachybacterium vulturis</name>
    <dbReference type="NCBI Taxonomy" id="2017484"/>
    <lineage>
        <taxon>Bacteria</taxon>
        <taxon>Bacillati</taxon>
        <taxon>Actinomycetota</taxon>
        <taxon>Actinomycetes</taxon>
        <taxon>Micrococcales</taxon>
        <taxon>Dermabacteraceae</taxon>
        <taxon>Brachybacterium</taxon>
    </lineage>
</organism>
<dbReference type="RefSeq" id="WP_096801505.1">
    <property type="nucleotide sequence ID" value="NZ_CP023563.1"/>
</dbReference>
<feature type="compositionally biased region" description="Basic and acidic residues" evidence="1">
    <location>
        <begin position="229"/>
        <end position="246"/>
    </location>
</feature>
<feature type="compositionally biased region" description="Basic and acidic residues" evidence="1">
    <location>
        <begin position="256"/>
        <end position="265"/>
    </location>
</feature>
<proteinExistence type="predicted"/>
<evidence type="ECO:0000256" key="1">
    <source>
        <dbReference type="SAM" id="MobiDB-lite"/>
    </source>
</evidence>
<dbReference type="EMBL" id="CP023563">
    <property type="protein sequence ID" value="ATG50365.1"/>
    <property type="molecule type" value="Genomic_DNA"/>
</dbReference>
<dbReference type="Proteomes" id="UP000218165">
    <property type="component" value="Chromosome"/>
</dbReference>
<feature type="region of interest" description="Disordered" evidence="1">
    <location>
        <begin position="67"/>
        <end position="105"/>
    </location>
</feature>
<feature type="region of interest" description="Disordered" evidence="1">
    <location>
        <begin position="133"/>
        <end position="157"/>
    </location>
</feature>
<feature type="compositionally biased region" description="Basic and acidic residues" evidence="1">
    <location>
        <begin position="95"/>
        <end position="105"/>
    </location>
</feature>
<feature type="compositionally biased region" description="Basic and acidic residues" evidence="1">
    <location>
        <begin position="72"/>
        <end position="86"/>
    </location>
</feature>
<keyword evidence="2" id="KW-1133">Transmembrane helix</keyword>
<feature type="compositionally biased region" description="Low complexity" evidence="1">
    <location>
        <begin position="201"/>
        <end position="220"/>
    </location>
</feature>
<name>A0A291GJJ4_9MICO</name>
<dbReference type="OrthoDB" id="5143471at2"/>
<keyword evidence="2" id="KW-0472">Membrane</keyword>
<keyword evidence="2" id="KW-0812">Transmembrane</keyword>
<dbReference type="KEGG" id="brz:CFK38_01625"/>
<dbReference type="AlphaFoldDB" id="A0A291GJJ4"/>
<evidence type="ECO:0000256" key="2">
    <source>
        <dbReference type="SAM" id="Phobius"/>
    </source>
</evidence>
<evidence type="ECO:0000313" key="4">
    <source>
        <dbReference type="Proteomes" id="UP000218165"/>
    </source>
</evidence>
<protein>
    <submittedName>
        <fullName evidence="3">Uncharacterized protein</fullName>
    </submittedName>
</protein>
<evidence type="ECO:0000313" key="3">
    <source>
        <dbReference type="EMBL" id="ATG50365.1"/>
    </source>
</evidence>
<feature type="region of interest" description="Disordered" evidence="1">
    <location>
        <begin position="1"/>
        <end position="22"/>
    </location>
</feature>
<accession>A0A291GJJ4</accession>
<feature type="region of interest" description="Disordered" evidence="1">
    <location>
        <begin position="199"/>
        <end position="265"/>
    </location>
</feature>
<gene>
    <name evidence="3" type="ORF">CFK38_01625</name>
</gene>